<evidence type="ECO:0000313" key="3">
    <source>
        <dbReference type="EMBL" id="MBM6617972.1"/>
    </source>
</evidence>
<dbReference type="Proteomes" id="UP001518925">
    <property type="component" value="Unassembled WGS sequence"/>
</dbReference>
<protein>
    <submittedName>
        <fullName evidence="3">YdcF family protein</fullName>
    </submittedName>
</protein>
<reference evidence="3 4" key="1">
    <citation type="submission" date="2021-02" db="EMBL/GenBank/DDBJ databases">
        <title>Bacillus sp. RD4P76, an endophyte from a halophyte.</title>
        <authorList>
            <person name="Sun J.-Q."/>
        </authorList>
    </citation>
    <scope>NUCLEOTIDE SEQUENCE [LARGE SCALE GENOMIC DNA]</scope>
    <source>
        <strain evidence="3 4">RD4P76</strain>
    </source>
</reference>
<dbReference type="InterPro" id="IPR003848">
    <property type="entry name" value="DUF218"/>
</dbReference>
<dbReference type="PANTHER" id="PTHR30336">
    <property type="entry name" value="INNER MEMBRANE PROTEIN, PROBABLE PERMEASE"/>
    <property type="match status" value="1"/>
</dbReference>
<evidence type="ECO:0000256" key="1">
    <source>
        <dbReference type="SAM" id="Phobius"/>
    </source>
</evidence>
<dbReference type="InterPro" id="IPR051599">
    <property type="entry name" value="Cell_Envelope_Assoc"/>
</dbReference>
<accession>A0ABS2DHL8</accession>
<dbReference type="CDD" id="cd06259">
    <property type="entry name" value="YdcF-like"/>
    <property type="match status" value="1"/>
</dbReference>
<keyword evidence="1" id="KW-0812">Transmembrane</keyword>
<keyword evidence="1" id="KW-0472">Membrane</keyword>
<gene>
    <name evidence="3" type="ORF">JR050_09855</name>
</gene>
<keyword evidence="1" id="KW-1133">Transmembrane helix</keyword>
<evidence type="ECO:0000259" key="2">
    <source>
        <dbReference type="Pfam" id="PF02698"/>
    </source>
</evidence>
<comment type="caution">
    <text evidence="3">The sequence shown here is derived from an EMBL/GenBank/DDBJ whole genome shotgun (WGS) entry which is preliminary data.</text>
</comment>
<evidence type="ECO:0000313" key="4">
    <source>
        <dbReference type="Proteomes" id="UP001518925"/>
    </source>
</evidence>
<dbReference type="PANTHER" id="PTHR30336:SF4">
    <property type="entry name" value="ENVELOPE BIOGENESIS FACTOR ELYC"/>
    <property type="match status" value="1"/>
</dbReference>
<sequence length="190" mass="21303">MKKLIKLFLSVIIIVIGLYTVTVHTLIAKTAKEVPPDDADYVIVLGARLHGEEMSLSLLYRVEAALDYLNTNPSTKVIVSGGQGPGEDITEAEAMLRFFKEKGIPEERILLEDKSTTTYENLSYSKNLIEDSTTVIIVSNDFHLFRSTIIADRVGLEQVYTLSAKTPTVVILKLWVREYAAVLKTWLVDR</sequence>
<dbReference type="RefSeq" id="WP_204203321.1">
    <property type="nucleotide sequence ID" value="NZ_JAFELM010000028.1"/>
</dbReference>
<dbReference type="Gene3D" id="3.40.50.620">
    <property type="entry name" value="HUPs"/>
    <property type="match status" value="1"/>
</dbReference>
<keyword evidence="4" id="KW-1185">Reference proteome</keyword>
<dbReference type="EMBL" id="JAFELM010000028">
    <property type="protein sequence ID" value="MBM6617972.1"/>
    <property type="molecule type" value="Genomic_DNA"/>
</dbReference>
<name>A0ABS2DHL8_9BACI</name>
<organism evidence="3 4">
    <name type="scientific">Bacillus suaedaesalsae</name>
    <dbReference type="NCBI Taxonomy" id="2810349"/>
    <lineage>
        <taxon>Bacteria</taxon>
        <taxon>Bacillati</taxon>
        <taxon>Bacillota</taxon>
        <taxon>Bacilli</taxon>
        <taxon>Bacillales</taxon>
        <taxon>Bacillaceae</taxon>
        <taxon>Bacillus</taxon>
    </lineage>
</organism>
<feature type="transmembrane region" description="Helical" evidence="1">
    <location>
        <begin position="7"/>
        <end position="27"/>
    </location>
</feature>
<dbReference type="Pfam" id="PF02698">
    <property type="entry name" value="DUF218"/>
    <property type="match status" value="1"/>
</dbReference>
<proteinExistence type="predicted"/>
<dbReference type="InterPro" id="IPR014729">
    <property type="entry name" value="Rossmann-like_a/b/a_fold"/>
</dbReference>
<feature type="domain" description="DUF218" evidence="2">
    <location>
        <begin position="40"/>
        <end position="180"/>
    </location>
</feature>